<dbReference type="EMBL" id="JAJEPX010000017">
    <property type="protein sequence ID" value="MCC2176895.1"/>
    <property type="molecule type" value="Genomic_DNA"/>
</dbReference>
<evidence type="ECO:0008006" key="4">
    <source>
        <dbReference type="Google" id="ProtNLM"/>
    </source>
</evidence>
<keyword evidence="1" id="KW-1133">Transmembrane helix</keyword>
<evidence type="ECO:0000313" key="2">
    <source>
        <dbReference type="EMBL" id="MCC2176895.1"/>
    </source>
</evidence>
<feature type="transmembrane region" description="Helical" evidence="1">
    <location>
        <begin position="12"/>
        <end position="36"/>
    </location>
</feature>
<feature type="transmembrane region" description="Helical" evidence="1">
    <location>
        <begin position="235"/>
        <end position="257"/>
    </location>
</feature>
<proteinExistence type="predicted"/>
<organism evidence="2 3">
    <name type="scientific">Agathobaculum butyriciproducens</name>
    <dbReference type="NCBI Taxonomy" id="1628085"/>
    <lineage>
        <taxon>Bacteria</taxon>
        <taxon>Bacillati</taxon>
        <taxon>Bacillota</taxon>
        <taxon>Clostridia</taxon>
        <taxon>Eubacteriales</taxon>
        <taxon>Butyricicoccaceae</taxon>
        <taxon>Agathobaculum</taxon>
    </lineage>
</organism>
<comment type="caution">
    <text evidence="2">The sequence shown here is derived from an EMBL/GenBank/DDBJ whole genome shotgun (WGS) entry which is preliminary data.</text>
</comment>
<dbReference type="RefSeq" id="WP_227600676.1">
    <property type="nucleotide sequence ID" value="NZ_JAJEPX010000017.1"/>
</dbReference>
<keyword evidence="1" id="KW-0472">Membrane</keyword>
<evidence type="ECO:0000256" key="1">
    <source>
        <dbReference type="SAM" id="Phobius"/>
    </source>
</evidence>
<name>A0AAW4W6Z3_9FIRM</name>
<feature type="transmembrane region" description="Helical" evidence="1">
    <location>
        <begin position="48"/>
        <end position="70"/>
    </location>
</feature>
<keyword evidence="3" id="KW-1185">Reference proteome</keyword>
<accession>A0AAW4W6Z3</accession>
<feature type="transmembrane region" description="Helical" evidence="1">
    <location>
        <begin position="190"/>
        <end position="215"/>
    </location>
</feature>
<reference evidence="2 3" key="1">
    <citation type="submission" date="2021-10" db="EMBL/GenBank/DDBJ databases">
        <title>Anaerobic single-cell dispensing facilitates the cultivation of human gut bacteria.</title>
        <authorList>
            <person name="Afrizal A."/>
        </authorList>
    </citation>
    <scope>NUCLEOTIDE SEQUENCE [LARGE SCALE GENOMIC DNA]</scope>
    <source>
        <strain evidence="2 3">CLA-AA-H270</strain>
    </source>
</reference>
<dbReference type="AlphaFoldDB" id="A0AAW4W6Z3"/>
<feature type="transmembrane region" description="Helical" evidence="1">
    <location>
        <begin position="101"/>
        <end position="122"/>
    </location>
</feature>
<protein>
    <recommendedName>
        <fullName evidence="4">ABC transporter permease</fullName>
    </recommendedName>
</protein>
<dbReference type="Proteomes" id="UP001298753">
    <property type="component" value="Unassembled WGS sequence"/>
</dbReference>
<evidence type="ECO:0000313" key="3">
    <source>
        <dbReference type="Proteomes" id="UP001298753"/>
    </source>
</evidence>
<keyword evidence="1" id="KW-0812">Transmembrane</keyword>
<dbReference type="GeneID" id="98659428"/>
<sequence>MLKLLKYEWKACARTCLPLYGVLILMSLISRILYVIPKNASLDFMLPAIGYMLYMGVMMAAFVVTAVILIQRFYKNLLGSEGYLMFTLPVTVSQHLLSKTIIAVVMIGLSGLSALISIFIFADRMILSMDEVWQAFTGLSNLLPHSGQEFLFELELLVLAVLGIAGMALFLYMCIALGHLASRHRLLMSIVWYVVLSTALQVLLLMVMMGAGNAVPEPFVDLMKVWWSGITPMGAAHLMLRFCCVFTLLSDAVYFLVTRWILVHKLNLE</sequence>
<feature type="transmembrane region" description="Helical" evidence="1">
    <location>
        <begin position="156"/>
        <end position="178"/>
    </location>
</feature>
<gene>
    <name evidence="2" type="ORF">LKD22_07110</name>
</gene>